<dbReference type="PANTHER" id="PTHR23419:SF8">
    <property type="entry name" value="FI09726P"/>
    <property type="match status" value="1"/>
</dbReference>
<dbReference type="EMBL" id="FOVE01000022">
    <property type="protein sequence ID" value="SFN92933.1"/>
    <property type="molecule type" value="Genomic_DNA"/>
</dbReference>
<protein>
    <submittedName>
        <fullName evidence="2">Divalent cation tolerance protein</fullName>
    </submittedName>
</protein>
<organism evidence="2 3">
    <name type="scientific">Formivibrio citricus</name>
    <dbReference type="NCBI Taxonomy" id="83765"/>
    <lineage>
        <taxon>Bacteria</taxon>
        <taxon>Pseudomonadati</taxon>
        <taxon>Pseudomonadota</taxon>
        <taxon>Betaproteobacteria</taxon>
        <taxon>Neisseriales</taxon>
        <taxon>Chitinibacteraceae</taxon>
        <taxon>Formivibrio</taxon>
    </lineage>
</organism>
<dbReference type="GO" id="GO:0010038">
    <property type="term" value="P:response to metal ion"/>
    <property type="evidence" value="ECO:0007669"/>
    <property type="project" value="InterPro"/>
</dbReference>
<evidence type="ECO:0000313" key="2">
    <source>
        <dbReference type="EMBL" id="SFN92933.1"/>
    </source>
</evidence>
<dbReference type="STRING" id="83765.SAMN05660284_02547"/>
<comment type="similarity">
    <text evidence="1">Belongs to the CutA family.</text>
</comment>
<evidence type="ECO:0000313" key="3">
    <source>
        <dbReference type="Proteomes" id="UP000242869"/>
    </source>
</evidence>
<accession>A0A1I5D1B3</accession>
<dbReference type="Proteomes" id="UP000242869">
    <property type="component" value="Unassembled WGS sequence"/>
</dbReference>
<sequence length="100" mass="11091">MCNCPDTATADRLAARLIEARLAACVNRLAAVQSVYRWEGKIETASEVPLLIKTTQERYPALEAWLAAEHPYDVPEIIALPLAATLPAYLDWVVQETLPE</sequence>
<dbReference type="GO" id="GO:0005507">
    <property type="term" value="F:copper ion binding"/>
    <property type="evidence" value="ECO:0007669"/>
    <property type="project" value="TreeGrafter"/>
</dbReference>
<dbReference type="AlphaFoldDB" id="A0A1I5D1B3"/>
<dbReference type="InterPro" id="IPR015867">
    <property type="entry name" value="N-reg_PII/ATP_PRibTrfase_C"/>
</dbReference>
<proteinExistence type="inferred from homology"/>
<dbReference type="InterPro" id="IPR011322">
    <property type="entry name" value="N-reg_PII-like_a/b"/>
</dbReference>
<dbReference type="InterPro" id="IPR004323">
    <property type="entry name" value="Ion_tolerance_CutA"/>
</dbReference>
<gene>
    <name evidence="2" type="ORF">SAMN05660284_02547</name>
</gene>
<keyword evidence="3" id="KW-1185">Reference proteome</keyword>
<dbReference type="Gene3D" id="3.30.70.120">
    <property type="match status" value="1"/>
</dbReference>
<reference evidence="3" key="1">
    <citation type="submission" date="2016-10" db="EMBL/GenBank/DDBJ databases">
        <authorList>
            <person name="Varghese N."/>
            <person name="Submissions S."/>
        </authorList>
    </citation>
    <scope>NUCLEOTIDE SEQUENCE [LARGE SCALE GENOMIC DNA]</scope>
    <source>
        <strain evidence="3">DSM 6150</strain>
    </source>
</reference>
<dbReference type="SUPFAM" id="SSF54913">
    <property type="entry name" value="GlnB-like"/>
    <property type="match status" value="1"/>
</dbReference>
<name>A0A1I5D1B3_9NEIS</name>
<dbReference type="PANTHER" id="PTHR23419">
    <property type="entry name" value="DIVALENT CATION TOLERANCE CUTA-RELATED"/>
    <property type="match status" value="1"/>
</dbReference>
<dbReference type="Pfam" id="PF03091">
    <property type="entry name" value="CutA1"/>
    <property type="match status" value="1"/>
</dbReference>
<evidence type="ECO:0000256" key="1">
    <source>
        <dbReference type="ARBA" id="ARBA00010169"/>
    </source>
</evidence>